<comment type="caution">
    <text evidence="1">The sequence shown here is derived from an EMBL/GenBank/DDBJ whole genome shotgun (WGS) entry which is preliminary data.</text>
</comment>
<dbReference type="EMBL" id="JAPDRQ010000113">
    <property type="protein sequence ID" value="KAJ9654754.1"/>
    <property type="molecule type" value="Genomic_DNA"/>
</dbReference>
<gene>
    <name evidence="1" type="ORF">H2198_006272</name>
</gene>
<evidence type="ECO:0000313" key="2">
    <source>
        <dbReference type="Proteomes" id="UP001172386"/>
    </source>
</evidence>
<name>A0ACC3A418_9EURO</name>
<proteinExistence type="predicted"/>
<protein>
    <submittedName>
        <fullName evidence="1">Uncharacterized protein</fullName>
    </submittedName>
</protein>
<keyword evidence="2" id="KW-1185">Reference proteome</keyword>
<sequence>MPLKHSDYAVAIICPLEVEMSAVRYMLDDEHARLPSQEGDPNRYIFGEMGGHNVVIGFLPYGSQGIGAAATVATDMRRTFPAIKLRLLVGIGGGVPSRTNDIRLGDVVVGMPEGIHGGVVQYDLGKETMTGFKRKGYLEPPPRSWRGAIVEMQADHRVRANRISEFVSKMIQKYSELEAYQPPAPGKDVLFTPDNPHVPDETTCEKCDKDRVVTRTARRRDGPAIFYGLIASGDRVMKNAETRDKISADEGGVLCFEMEAAGLVNDFQCIVIRGIAD</sequence>
<organism evidence="1 2">
    <name type="scientific">Neophaeococcomyces mojaviensis</name>
    <dbReference type="NCBI Taxonomy" id="3383035"/>
    <lineage>
        <taxon>Eukaryota</taxon>
        <taxon>Fungi</taxon>
        <taxon>Dikarya</taxon>
        <taxon>Ascomycota</taxon>
        <taxon>Pezizomycotina</taxon>
        <taxon>Eurotiomycetes</taxon>
        <taxon>Chaetothyriomycetidae</taxon>
        <taxon>Chaetothyriales</taxon>
        <taxon>Chaetothyriales incertae sedis</taxon>
        <taxon>Neophaeococcomyces</taxon>
    </lineage>
</organism>
<reference evidence="1" key="1">
    <citation type="submission" date="2022-10" db="EMBL/GenBank/DDBJ databases">
        <title>Culturing micro-colonial fungi from biological soil crusts in the Mojave desert and describing Neophaeococcomyces mojavensis, and introducing the new genera and species Taxawa tesnikishii.</title>
        <authorList>
            <person name="Kurbessoian T."/>
            <person name="Stajich J.E."/>
        </authorList>
    </citation>
    <scope>NUCLEOTIDE SEQUENCE</scope>
    <source>
        <strain evidence="1">JES_112</strain>
    </source>
</reference>
<accession>A0ACC3A418</accession>
<dbReference type="Proteomes" id="UP001172386">
    <property type="component" value="Unassembled WGS sequence"/>
</dbReference>
<evidence type="ECO:0000313" key="1">
    <source>
        <dbReference type="EMBL" id="KAJ9654754.1"/>
    </source>
</evidence>